<feature type="transmembrane region" description="Helical" evidence="6">
    <location>
        <begin position="21"/>
        <end position="44"/>
    </location>
</feature>
<dbReference type="PANTHER" id="PTHR21716">
    <property type="entry name" value="TRANSMEMBRANE PROTEIN"/>
    <property type="match status" value="1"/>
</dbReference>
<dbReference type="InterPro" id="IPR002549">
    <property type="entry name" value="AI-2E-like"/>
</dbReference>
<keyword evidence="4 6" id="KW-1133">Transmembrane helix</keyword>
<gene>
    <name evidence="7" type="ordered locus">AZC_2968</name>
</gene>
<dbReference type="PANTHER" id="PTHR21716:SF62">
    <property type="entry name" value="TRANSPORT PROTEIN YDBI-RELATED"/>
    <property type="match status" value="1"/>
</dbReference>
<dbReference type="EMBL" id="AP009384">
    <property type="protein sequence ID" value="BAF88966.1"/>
    <property type="molecule type" value="Genomic_DNA"/>
</dbReference>
<evidence type="ECO:0000256" key="2">
    <source>
        <dbReference type="ARBA" id="ARBA00009773"/>
    </source>
</evidence>
<dbReference type="HOGENOM" id="CLU_031275_1_0_5"/>
<feature type="transmembrane region" description="Helical" evidence="6">
    <location>
        <begin position="82"/>
        <end position="104"/>
    </location>
</feature>
<proteinExistence type="inferred from homology"/>
<dbReference type="GO" id="GO:0055085">
    <property type="term" value="P:transmembrane transport"/>
    <property type="evidence" value="ECO:0007669"/>
    <property type="project" value="TreeGrafter"/>
</dbReference>
<reference evidence="7 8" key="5">
    <citation type="journal article" date="2010" name="Appl. Environ. Microbiol.">
        <title>phrR-like gene praR of Azorhizobium caulinodans ORS571 is essential for symbiosis with Sesbania rostrata and is involved in expression of reb genes.</title>
        <authorList>
            <person name="Akiba N."/>
            <person name="Aono T."/>
            <person name="Toyazaki H."/>
            <person name="Sato S."/>
            <person name="Oyaizu H."/>
        </authorList>
    </citation>
    <scope>NUCLEOTIDE SEQUENCE [LARGE SCALE GENOMIC DNA]</scope>
    <source>
        <strain evidence="8">ATCC 43989 / DSM 5975 / JCM 20966 / LMG 6465 / NBRC 14845 / NCIMB 13405 / ORS 571</strain>
    </source>
</reference>
<dbReference type="STRING" id="438753.AZC_2968"/>
<evidence type="ECO:0000256" key="1">
    <source>
        <dbReference type="ARBA" id="ARBA00004141"/>
    </source>
</evidence>
<organism evidence="7 8">
    <name type="scientific">Azorhizobium caulinodans (strain ATCC 43989 / DSM 5975 / JCM 20966 / LMG 6465 / NBRC 14845 / NCIMB 13405 / ORS 571)</name>
    <dbReference type="NCBI Taxonomy" id="438753"/>
    <lineage>
        <taxon>Bacteria</taxon>
        <taxon>Pseudomonadati</taxon>
        <taxon>Pseudomonadota</taxon>
        <taxon>Alphaproteobacteria</taxon>
        <taxon>Hyphomicrobiales</taxon>
        <taxon>Xanthobacteraceae</taxon>
        <taxon>Azorhizobium</taxon>
    </lineage>
</organism>
<protein>
    <submittedName>
        <fullName evidence="7">Putative permease</fullName>
    </submittedName>
</protein>
<evidence type="ECO:0000313" key="8">
    <source>
        <dbReference type="Proteomes" id="UP000000270"/>
    </source>
</evidence>
<dbReference type="Proteomes" id="UP000000270">
    <property type="component" value="Chromosome"/>
</dbReference>
<comment type="similarity">
    <text evidence="2">Belongs to the autoinducer-2 exporter (AI-2E) (TC 2.A.86) family.</text>
</comment>
<comment type="subcellular location">
    <subcellularLocation>
        <location evidence="1">Membrane</location>
        <topology evidence="1">Multi-pass membrane protein</topology>
    </subcellularLocation>
</comment>
<reference evidence="7 8" key="3">
    <citation type="journal article" date="2008" name="BMC Genomics">
        <title>The genome of the versatile nitrogen fixer Azorhizobium caulinodans ORS571.</title>
        <authorList>
            <person name="Lee KB."/>
            <person name="Backer P.D."/>
            <person name="Aono T."/>
            <person name="Liu CT."/>
            <person name="Suzuki S."/>
            <person name="Suzuki T."/>
            <person name="Kaneko T."/>
            <person name="Yamada M."/>
            <person name="Tabata S."/>
            <person name="Kupfer D.M."/>
            <person name="Najar F.Z."/>
            <person name="Wiley G.B."/>
            <person name="Roe B."/>
            <person name="Binnewies T.T."/>
            <person name="Ussery D.W."/>
            <person name="D'Haeze W."/>
            <person name="Herder J.D."/>
            <person name="Gevers D."/>
            <person name="Vereecke D."/>
            <person name="Holsters M."/>
            <person name="Oyaizu H."/>
        </authorList>
    </citation>
    <scope>NUCLEOTIDE SEQUENCE [LARGE SCALE GENOMIC DNA]</scope>
    <source>
        <strain evidence="8">ATCC 43989 / DSM 5975 / JCM 20966 / LMG 6465 / NBRC 14845 / NCIMB 13405 / ORS 571</strain>
    </source>
</reference>
<evidence type="ECO:0000256" key="6">
    <source>
        <dbReference type="SAM" id="Phobius"/>
    </source>
</evidence>
<reference evidence="7 8" key="6">
    <citation type="journal article" date="2011" name="Appl. Environ. Microbiol.">
        <title>Involvement of the azorhizobial chromosome partition gene (parA) in the onset of bacteroid differentiation during Sesbania rostrata stem nodule development.</title>
        <authorList>
            <person name="Liu CT."/>
            <person name="Lee KB."/>
            <person name="Wang YS."/>
            <person name="Peng MH."/>
            <person name="Lee KT."/>
            <person name="Suzuki S."/>
            <person name="Suzuki T."/>
            <person name="Oyaizu H."/>
        </authorList>
    </citation>
    <scope>NUCLEOTIDE SEQUENCE [LARGE SCALE GENOMIC DNA]</scope>
    <source>
        <strain evidence="8">ATCC 43989 / DSM 5975 / JCM 20966 / LMG 6465 / NBRC 14845 / NCIMB 13405 / ORS 571</strain>
    </source>
</reference>
<feature type="transmembrane region" description="Helical" evidence="6">
    <location>
        <begin position="261"/>
        <end position="289"/>
    </location>
</feature>
<evidence type="ECO:0000256" key="3">
    <source>
        <dbReference type="ARBA" id="ARBA00022692"/>
    </source>
</evidence>
<keyword evidence="3 6" id="KW-0812">Transmembrane</keyword>
<feature type="transmembrane region" description="Helical" evidence="6">
    <location>
        <begin position="161"/>
        <end position="180"/>
    </location>
</feature>
<evidence type="ECO:0000313" key="7">
    <source>
        <dbReference type="EMBL" id="BAF88966.1"/>
    </source>
</evidence>
<sequence>MVWGGRRPPAPNRSLPRFAMLSDWSVARAAAIACAVIALFLAAWAISDVLLLAFAAILVAIGLHGLAGAVTRYTGCPPRAALAVVCLLVAGLLGVVAYLFGNIISAQVRELFHRLPAAWETFQDEFHLRGMVDDLMRRAEAAATPSGATVLSAVRGVTSNIANVLVGIFLIVVGGLYFAMQPHFYRRLLISLFPPQHQDAAGRRVDGIGQSLRCFLQAQLIAMIVVGLLCGIGLAVLGVPAALALGLFAGLAEFVPMVGPVMAAIPALLLALTVGMETTFYTLLLFLVVQQVESNIISPLLQQELVSLPAAVTLFSVVAFGTLLGPLGLLLATPLTVLVFALCRPDDNCAI</sequence>
<feature type="transmembrane region" description="Helical" evidence="6">
    <location>
        <begin position="310"/>
        <end position="332"/>
    </location>
</feature>
<name>A8IDN5_AZOC5</name>
<dbReference type="Pfam" id="PF01594">
    <property type="entry name" value="AI-2E_transport"/>
    <property type="match status" value="1"/>
</dbReference>
<evidence type="ECO:0000256" key="4">
    <source>
        <dbReference type="ARBA" id="ARBA00022989"/>
    </source>
</evidence>
<feature type="transmembrane region" description="Helical" evidence="6">
    <location>
        <begin position="50"/>
        <end position="70"/>
    </location>
</feature>
<feature type="transmembrane region" description="Helical" evidence="6">
    <location>
        <begin position="220"/>
        <end position="249"/>
    </location>
</feature>
<dbReference type="eggNOG" id="COG0628">
    <property type="taxonomic scope" value="Bacteria"/>
</dbReference>
<evidence type="ECO:0000256" key="5">
    <source>
        <dbReference type="ARBA" id="ARBA00023136"/>
    </source>
</evidence>
<dbReference type="AlphaFoldDB" id="A8IDN5"/>
<accession>A8IDN5</accession>
<reference evidence="7 8" key="4">
    <citation type="journal article" date="2009" name="Appl. Environ. Microbiol.">
        <title>Comparative genome-wide transcriptional profiling of Azorhizobium caulinodans ORS571 grown under free-living and symbiotic conditions.</title>
        <authorList>
            <person name="Tsukada S."/>
            <person name="Aono T."/>
            <person name="Akiba N."/>
            <person name="Lee KB."/>
            <person name="Liu CT."/>
            <person name="Toyazaki H."/>
            <person name="Oyaizu H."/>
        </authorList>
    </citation>
    <scope>NUCLEOTIDE SEQUENCE [LARGE SCALE GENOMIC DNA]</scope>
    <source>
        <strain evidence="8">ATCC 43989 / DSM 5975 / JCM 20966 / LMG 6465 / NBRC 14845 / NCIMB 13405 / ORS 571</strain>
    </source>
</reference>
<dbReference type="KEGG" id="azc:AZC_2968"/>
<keyword evidence="5 6" id="KW-0472">Membrane</keyword>
<dbReference type="GO" id="GO:0016020">
    <property type="term" value="C:membrane"/>
    <property type="evidence" value="ECO:0007669"/>
    <property type="project" value="UniProtKB-SubCell"/>
</dbReference>
<keyword evidence="8" id="KW-1185">Reference proteome</keyword>
<reference evidence="8" key="2">
    <citation type="submission" date="2007-04" db="EMBL/GenBank/DDBJ databases">
        <title>Complete genome sequence of the nitrogen-fixing bacterium Azorhizobium caulinodans ORS571.</title>
        <authorList>
            <person name="Lee K.B."/>
            <person name="Backer P.D."/>
            <person name="Aono T."/>
            <person name="Liu C.T."/>
            <person name="Suzuki S."/>
            <person name="Suzuki T."/>
            <person name="Kaneko T."/>
            <person name="Yamada M."/>
            <person name="Tabata S."/>
            <person name="Kupfer D.M."/>
            <person name="Najar F.Z."/>
            <person name="Wiley G.B."/>
            <person name="Roe B."/>
            <person name="Binnewies T."/>
            <person name="Ussery D."/>
            <person name="Vereecke D."/>
            <person name="Gevers D."/>
            <person name="Holsters M."/>
            <person name="Oyaizu H."/>
        </authorList>
    </citation>
    <scope>NUCLEOTIDE SEQUENCE [LARGE SCALE GENOMIC DNA]</scope>
    <source>
        <strain evidence="8">ATCC 43989 / DSM 5975 / JCM 20966 / LMG 6465 / NBRC 14845 / NCIMB 13405 / ORS 571</strain>
    </source>
</reference>
<reference evidence="7 8" key="1">
    <citation type="journal article" date="2007" name="Appl. Environ. Microbiol.">
        <title>Rhizobial factors required for stem nodule maturation and maintenance in Sesbania rostrata-Azorhizobium caulinodans ORS571 symbiosis.</title>
        <authorList>
            <person name="Suzuki S."/>
            <person name="Aono T."/>
            <person name="Lee KB."/>
            <person name="Suzuki T."/>
            <person name="Liu CT."/>
            <person name="Miwa H."/>
            <person name="Wakao S."/>
            <person name="Iki T."/>
            <person name="Oyaizu H."/>
        </authorList>
    </citation>
    <scope>NUCLEOTIDE SEQUENCE [LARGE SCALE GENOMIC DNA]</scope>
    <source>
        <strain evidence="8">ATCC 43989 / DSM 5975 / JCM 20966 / LMG 6465 / NBRC 14845 / NCIMB 13405 / ORS 571</strain>
    </source>
</reference>